<organism evidence="1 2">
    <name type="scientific">Azospirillum oryzae</name>
    <dbReference type="NCBI Taxonomy" id="286727"/>
    <lineage>
        <taxon>Bacteria</taxon>
        <taxon>Pseudomonadati</taxon>
        <taxon>Pseudomonadota</taxon>
        <taxon>Alphaproteobacteria</taxon>
        <taxon>Rhodospirillales</taxon>
        <taxon>Azospirillaceae</taxon>
        <taxon>Azospirillum</taxon>
    </lineage>
</organism>
<gene>
    <name evidence="1" type="ORF">HUE56_14845</name>
</gene>
<sequence>MTANRGPRGGRPITAFYLNKEQTLLVAMFSRTEKAKEVRATLAQVFAAYRRSDLVSAATAFQVLQTFTEALRPAADNAALVALE</sequence>
<proteinExistence type="predicted"/>
<evidence type="ECO:0000313" key="2">
    <source>
        <dbReference type="Proteomes" id="UP000509702"/>
    </source>
</evidence>
<protein>
    <submittedName>
        <fullName evidence="1">Uncharacterized protein</fullName>
    </submittedName>
</protein>
<accession>A0A6N1AUQ0</accession>
<dbReference type="RefSeq" id="WP_149198328.1">
    <property type="nucleotide sequence ID" value="NZ_CP054619.1"/>
</dbReference>
<dbReference type="EMBL" id="CP054619">
    <property type="protein sequence ID" value="QKS51732.1"/>
    <property type="molecule type" value="Genomic_DNA"/>
</dbReference>
<name>A0A6N1AUQ0_9PROT</name>
<reference evidence="1 2" key="1">
    <citation type="submission" date="2020-06" db="EMBL/GenBank/DDBJ databases">
        <title>Complete genome of Azosprillum oryzae KACC14407.</title>
        <authorList>
            <person name="Kim M."/>
            <person name="Park Y.-J."/>
            <person name="Shin J.-H."/>
        </authorList>
    </citation>
    <scope>NUCLEOTIDE SEQUENCE [LARGE SCALE GENOMIC DNA]</scope>
    <source>
        <strain evidence="1 2">KACC 14407</strain>
    </source>
</reference>
<dbReference type="Proteomes" id="UP000509702">
    <property type="component" value="Chromosome"/>
</dbReference>
<evidence type="ECO:0000313" key="1">
    <source>
        <dbReference type="EMBL" id="QKS51732.1"/>
    </source>
</evidence>
<keyword evidence="2" id="KW-1185">Reference proteome</keyword>
<dbReference type="OrthoDB" id="8162243at2"/>
<dbReference type="AlphaFoldDB" id="A0A6N1AUQ0"/>
<dbReference type="KEGG" id="aoz:HUE56_14845"/>